<gene>
    <name evidence="2" type="ORF">DEB45_00410</name>
</gene>
<evidence type="ECO:0000313" key="3">
    <source>
        <dbReference type="Proteomes" id="UP000264779"/>
    </source>
</evidence>
<comment type="caution">
    <text evidence="2">The sequence shown here is derived from an EMBL/GenBank/DDBJ whole genome shotgun (WGS) entry which is preliminary data.</text>
</comment>
<keyword evidence="1" id="KW-0732">Signal</keyword>
<protein>
    <submittedName>
        <fullName evidence="2">Uncharacterized protein</fullName>
    </submittedName>
</protein>
<dbReference type="EMBL" id="DONK01000004">
    <property type="protein sequence ID" value="HBU49691.1"/>
    <property type="molecule type" value="Genomic_DNA"/>
</dbReference>
<dbReference type="PROSITE" id="PS51257">
    <property type="entry name" value="PROKAR_LIPOPROTEIN"/>
    <property type="match status" value="1"/>
</dbReference>
<feature type="signal peptide" evidence="1">
    <location>
        <begin position="1"/>
        <end position="20"/>
    </location>
</feature>
<sequence length="353" mass="39637">MHKSLKIRALSCMLITIALSACTRELVADEELAKNLATAEGMIDAFYSFDPTKLQPYLSEAGKAEAGILGYQAWAEGGNYIVIERAPCTLEKEDVIACAITVQDDPVVALETGFNVTDTFHLTFEKGVITGVKTSSNDQPIYYEARKWVESNLPEVMEGPCKRIDGVRQTPGDCARAITHGYKQFMKAKKAESAAAFIPAEFEPPVLVETTDFDLVPLGPDLVDLDFAAYMSSIEHLQKTFTRSENWPHENISAEDAMQDMLNEQSRFNQRKSFAYGVLSKDGKREMGCVYIKPSKKPGYDAQVTLWVTKADFDAGFDAELFEWTQQWVEDNWPFDAVVYPGRTIEWSEWDQL</sequence>
<organism evidence="2 3">
    <name type="scientific">Alteromonas australica</name>
    <dbReference type="NCBI Taxonomy" id="589873"/>
    <lineage>
        <taxon>Bacteria</taxon>
        <taxon>Pseudomonadati</taxon>
        <taxon>Pseudomonadota</taxon>
        <taxon>Gammaproteobacteria</taxon>
        <taxon>Alteromonadales</taxon>
        <taxon>Alteromonadaceae</taxon>
        <taxon>Alteromonas/Salinimonas group</taxon>
        <taxon>Alteromonas</taxon>
    </lineage>
</organism>
<accession>A0A358DTT8</accession>
<dbReference type="AlphaFoldDB" id="A0A358DTT8"/>
<dbReference type="Proteomes" id="UP000264779">
    <property type="component" value="Unassembled WGS sequence"/>
</dbReference>
<evidence type="ECO:0000256" key="1">
    <source>
        <dbReference type="SAM" id="SignalP"/>
    </source>
</evidence>
<proteinExistence type="predicted"/>
<name>A0A358DTT8_9ALTE</name>
<reference evidence="2 3" key="1">
    <citation type="journal article" date="2018" name="Nat. Biotechnol.">
        <title>A standardized bacterial taxonomy based on genome phylogeny substantially revises the tree of life.</title>
        <authorList>
            <person name="Parks D.H."/>
            <person name="Chuvochina M."/>
            <person name="Waite D.W."/>
            <person name="Rinke C."/>
            <person name="Skarshewski A."/>
            <person name="Chaumeil P.A."/>
            <person name="Hugenholtz P."/>
        </authorList>
    </citation>
    <scope>NUCLEOTIDE SEQUENCE [LARGE SCALE GENOMIC DNA]</scope>
    <source>
        <strain evidence="2">UBA11621</strain>
    </source>
</reference>
<evidence type="ECO:0000313" key="2">
    <source>
        <dbReference type="EMBL" id="HBU49691.1"/>
    </source>
</evidence>
<feature type="chain" id="PRO_5016783592" evidence="1">
    <location>
        <begin position="21"/>
        <end position="353"/>
    </location>
</feature>